<proteinExistence type="predicted"/>
<name>A0A1G7EIU8_9ACTN</name>
<keyword evidence="6" id="KW-1185">Reference proteome</keyword>
<dbReference type="PANTHER" id="PTHR45947:SF13">
    <property type="entry name" value="TRANSFERASE"/>
    <property type="match status" value="1"/>
</dbReference>
<evidence type="ECO:0000259" key="3">
    <source>
        <dbReference type="Pfam" id="PF00534"/>
    </source>
</evidence>
<organism evidence="5 6">
    <name type="scientific">Auraticoccus monumenti</name>
    <dbReference type="NCBI Taxonomy" id="675864"/>
    <lineage>
        <taxon>Bacteria</taxon>
        <taxon>Bacillati</taxon>
        <taxon>Actinomycetota</taxon>
        <taxon>Actinomycetes</taxon>
        <taxon>Propionibacteriales</taxon>
        <taxon>Propionibacteriaceae</taxon>
        <taxon>Auraticoccus</taxon>
    </lineage>
</organism>
<reference evidence="5 6" key="1">
    <citation type="submission" date="2016-10" db="EMBL/GenBank/DDBJ databases">
        <authorList>
            <person name="de Groot N.N."/>
        </authorList>
    </citation>
    <scope>NUCLEOTIDE SEQUENCE [LARGE SCALE GENOMIC DNA]</scope>
    <source>
        <strain evidence="5 6">MON 2.2</strain>
    </source>
</reference>
<accession>A0A1G7EIU8</accession>
<dbReference type="InterPro" id="IPR028098">
    <property type="entry name" value="Glyco_trans_4-like_N"/>
</dbReference>
<evidence type="ECO:0000313" key="6">
    <source>
        <dbReference type="Proteomes" id="UP000198546"/>
    </source>
</evidence>
<gene>
    <name evidence="5" type="ORF">SAMN04489747_3961</name>
</gene>
<dbReference type="Pfam" id="PF00534">
    <property type="entry name" value="Glycos_transf_1"/>
    <property type="match status" value="1"/>
</dbReference>
<dbReference type="GO" id="GO:0016757">
    <property type="term" value="F:glycosyltransferase activity"/>
    <property type="evidence" value="ECO:0007669"/>
    <property type="project" value="TreeGrafter"/>
</dbReference>
<dbReference type="InterPro" id="IPR050194">
    <property type="entry name" value="Glycosyltransferase_grp1"/>
</dbReference>
<dbReference type="Gene3D" id="3.40.50.2000">
    <property type="entry name" value="Glycogen Phosphorylase B"/>
    <property type="match status" value="2"/>
</dbReference>
<keyword evidence="2 5" id="KW-0808">Transferase</keyword>
<sequence length="397" mass="42208">MRIAMVSLHTSPADLPGEGDAGGMNVVERQQADALAGLGHEVEFLTRRTDPSLPEVAELSPGVRLRQVTAGPVEVVAKSRVSDHIGAFAEALRPLGEGIDLVHSQHWMSGVAALGWARALGVPHVQSYHSLAVPVGRPLQEGEPAETEERVAGERRLAQESDLVVAISQAEADTITDRCGADPDRVVVVPPGVDLDLFHPPADRVADREPPRGRGHGYVVFAARLQPLKAPDLAVGAVAGLPADRRPHLVMVGGTSPDFVHYRREVERLVADAGLEQWVSFRGPQSRQQLADLLRGAGALLVPSWSETFGLVALEAAASGTPVVANDAGGLREAVVDGVTGLLVSSREPSAWAVALDRVLSPLERGPMSLAARVHAERFRPELAGERLLACYQELLS</sequence>
<feature type="domain" description="Glycosyltransferase subfamily 4-like N-terminal" evidence="4">
    <location>
        <begin position="22"/>
        <end position="196"/>
    </location>
</feature>
<keyword evidence="1" id="KW-0328">Glycosyltransferase</keyword>
<dbReference type="AlphaFoldDB" id="A0A1G7EIU8"/>
<evidence type="ECO:0000256" key="2">
    <source>
        <dbReference type="ARBA" id="ARBA00022679"/>
    </source>
</evidence>
<dbReference type="SUPFAM" id="SSF53756">
    <property type="entry name" value="UDP-Glycosyltransferase/glycogen phosphorylase"/>
    <property type="match status" value="1"/>
</dbReference>
<evidence type="ECO:0000259" key="4">
    <source>
        <dbReference type="Pfam" id="PF13439"/>
    </source>
</evidence>
<dbReference type="Pfam" id="PF13439">
    <property type="entry name" value="Glyco_transf_4"/>
    <property type="match status" value="1"/>
</dbReference>
<dbReference type="STRING" id="675864.SAMN04489747_3961"/>
<feature type="domain" description="Glycosyl transferase family 1" evidence="3">
    <location>
        <begin position="217"/>
        <end position="361"/>
    </location>
</feature>
<dbReference type="OrthoDB" id="9810929at2"/>
<dbReference type="EMBL" id="LT629688">
    <property type="protein sequence ID" value="SDE63592.1"/>
    <property type="molecule type" value="Genomic_DNA"/>
</dbReference>
<dbReference type="InterPro" id="IPR001296">
    <property type="entry name" value="Glyco_trans_1"/>
</dbReference>
<dbReference type="RefSeq" id="WP_090595878.1">
    <property type="nucleotide sequence ID" value="NZ_LT629688.1"/>
</dbReference>
<protein>
    <submittedName>
        <fullName evidence="5">D-inositol-3-phosphate glycosyltransferase</fullName>
    </submittedName>
</protein>
<dbReference type="PANTHER" id="PTHR45947">
    <property type="entry name" value="SULFOQUINOVOSYL TRANSFERASE SQD2"/>
    <property type="match status" value="1"/>
</dbReference>
<dbReference type="Proteomes" id="UP000198546">
    <property type="component" value="Chromosome i"/>
</dbReference>
<evidence type="ECO:0000256" key="1">
    <source>
        <dbReference type="ARBA" id="ARBA00022676"/>
    </source>
</evidence>
<evidence type="ECO:0000313" key="5">
    <source>
        <dbReference type="EMBL" id="SDE63592.1"/>
    </source>
</evidence>